<keyword evidence="6 10" id="KW-0418">Kinase</keyword>
<comment type="catalytic activity">
    <reaction evidence="1">
        <text>ATP + protein L-histidine = ADP + protein N-phospho-L-histidine.</text>
        <dbReference type="EC" id="2.7.13.3"/>
    </reaction>
</comment>
<dbReference type="AlphaFoldDB" id="A0A562TPU3"/>
<sequence>MKLAAHYNRTNILITVTLLIIGAVIYFLAINYIARSQLDNDLSEEVAEVIDYVSANHKLPKQVDFDEDQTVFIETNQKQIQPRFFDTVYVNPKEKEKKPGRAIESIIQLNGSYYKVIITVSRESTEYLLQFVGIITLGLMVGLLLTLFLANRYFLSGLWKPFYALLHQIKEFNISEKNNFKLTGERVDEFVELSAAIDDMSKRVSNDYQNLKHLTDNASHEMLTPLAVITAKLDILIQHERLPAEIYEQIEDIYSATSKLSRMNQTLLLLTKIENNLIIGNEPIDLDILLTDKIKQFQELILAKQISVTENLRKKEVLVSKYLVDILLNNLISNAIWHNNDYGDLIITLDDEELLFQNTGSPVALNREHVFERFKKGNKSEGTGLGLTLVENICKFCGWEISYNFKENLHSFKIVF</sequence>
<dbReference type="Gene3D" id="1.10.287.130">
    <property type="match status" value="1"/>
</dbReference>
<dbReference type="OrthoDB" id="1522504at2"/>
<dbReference type="Pfam" id="PF00512">
    <property type="entry name" value="HisKA"/>
    <property type="match status" value="1"/>
</dbReference>
<dbReference type="Pfam" id="PF02518">
    <property type="entry name" value="HATPase_c"/>
    <property type="match status" value="1"/>
</dbReference>
<evidence type="ECO:0000256" key="7">
    <source>
        <dbReference type="ARBA" id="ARBA00022989"/>
    </source>
</evidence>
<dbReference type="CDD" id="cd00075">
    <property type="entry name" value="HATPase"/>
    <property type="match status" value="1"/>
</dbReference>
<dbReference type="SMART" id="SM00388">
    <property type="entry name" value="HisKA"/>
    <property type="match status" value="1"/>
</dbReference>
<keyword evidence="5 8" id="KW-0812">Transmembrane</keyword>
<evidence type="ECO:0000313" key="11">
    <source>
        <dbReference type="Proteomes" id="UP000317010"/>
    </source>
</evidence>
<dbReference type="Gene3D" id="3.30.565.10">
    <property type="entry name" value="Histidine kinase-like ATPase, C-terminal domain"/>
    <property type="match status" value="1"/>
</dbReference>
<protein>
    <recommendedName>
        <fullName evidence="2">histidine kinase</fullName>
        <ecNumber evidence="2">2.7.13.3</ecNumber>
    </recommendedName>
</protein>
<evidence type="ECO:0000256" key="1">
    <source>
        <dbReference type="ARBA" id="ARBA00000085"/>
    </source>
</evidence>
<evidence type="ECO:0000256" key="8">
    <source>
        <dbReference type="SAM" id="Phobius"/>
    </source>
</evidence>
<dbReference type="PANTHER" id="PTHR45436:SF5">
    <property type="entry name" value="SENSOR HISTIDINE KINASE TRCS"/>
    <property type="match status" value="1"/>
</dbReference>
<keyword evidence="8" id="KW-0472">Membrane</keyword>
<dbReference type="InterPro" id="IPR005467">
    <property type="entry name" value="His_kinase_dom"/>
</dbReference>
<keyword evidence="3" id="KW-0597">Phosphoprotein</keyword>
<comment type="caution">
    <text evidence="10">The sequence shown here is derived from an EMBL/GenBank/DDBJ whole genome shotgun (WGS) entry which is preliminary data.</text>
</comment>
<organism evidence="10 11">
    <name type="scientific">Mucilaginibacter frigoritolerans</name>
    <dbReference type="NCBI Taxonomy" id="652788"/>
    <lineage>
        <taxon>Bacteria</taxon>
        <taxon>Pseudomonadati</taxon>
        <taxon>Bacteroidota</taxon>
        <taxon>Sphingobacteriia</taxon>
        <taxon>Sphingobacteriales</taxon>
        <taxon>Sphingobacteriaceae</taxon>
        <taxon>Mucilaginibacter</taxon>
    </lineage>
</organism>
<dbReference type="PROSITE" id="PS50109">
    <property type="entry name" value="HIS_KIN"/>
    <property type="match status" value="1"/>
</dbReference>
<dbReference type="InterPro" id="IPR003661">
    <property type="entry name" value="HisK_dim/P_dom"/>
</dbReference>
<dbReference type="GO" id="GO:0000155">
    <property type="term" value="F:phosphorelay sensor kinase activity"/>
    <property type="evidence" value="ECO:0007669"/>
    <property type="project" value="InterPro"/>
</dbReference>
<name>A0A562TPU3_9SPHI</name>
<dbReference type="SUPFAM" id="SSF47384">
    <property type="entry name" value="Homodimeric domain of signal transducing histidine kinase"/>
    <property type="match status" value="1"/>
</dbReference>
<dbReference type="InterPro" id="IPR050428">
    <property type="entry name" value="TCS_sensor_his_kinase"/>
</dbReference>
<keyword evidence="7 8" id="KW-1133">Transmembrane helix</keyword>
<gene>
    <name evidence="10" type="ORF">JN11_04328</name>
</gene>
<dbReference type="InterPro" id="IPR036890">
    <property type="entry name" value="HATPase_C_sf"/>
</dbReference>
<dbReference type="InterPro" id="IPR003594">
    <property type="entry name" value="HATPase_dom"/>
</dbReference>
<dbReference type="GO" id="GO:0005886">
    <property type="term" value="C:plasma membrane"/>
    <property type="evidence" value="ECO:0007669"/>
    <property type="project" value="TreeGrafter"/>
</dbReference>
<dbReference type="EMBL" id="VLLI01000015">
    <property type="protein sequence ID" value="TWI95589.1"/>
    <property type="molecule type" value="Genomic_DNA"/>
</dbReference>
<dbReference type="CDD" id="cd00082">
    <property type="entry name" value="HisKA"/>
    <property type="match status" value="1"/>
</dbReference>
<feature type="transmembrane region" description="Helical" evidence="8">
    <location>
        <begin position="127"/>
        <end position="150"/>
    </location>
</feature>
<dbReference type="InterPro" id="IPR036097">
    <property type="entry name" value="HisK_dim/P_sf"/>
</dbReference>
<evidence type="ECO:0000256" key="5">
    <source>
        <dbReference type="ARBA" id="ARBA00022692"/>
    </source>
</evidence>
<evidence type="ECO:0000259" key="9">
    <source>
        <dbReference type="PROSITE" id="PS50109"/>
    </source>
</evidence>
<feature type="transmembrane region" description="Helical" evidence="8">
    <location>
        <begin position="12"/>
        <end position="34"/>
    </location>
</feature>
<dbReference type="SUPFAM" id="SSF55874">
    <property type="entry name" value="ATPase domain of HSP90 chaperone/DNA topoisomerase II/histidine kinase"/>
    <property type="match status" value="1"/>
</dbReference>
<proteinExistence type="predicted"/>
<feature type="domain" description="Histidine kinase" evidence="9">
    <location>
        <begin position="217"/>
        <end position="416"/>
    </location>
</feature>
<evidence type="ECO:0000313" key="10">
    <source>
        <dbReference type="EMBL" id="TWI95589.1"/>
    </source>
</evidence>
<keyword evidence="4" id="KW-0808">Transferase</keyword>
<dbReference type="EC" id="2.7.13.3" evidence="2"/>
<evidence type="ECO:0000256" key="3">
    <source>
        <dbReference type="ARBA" id="ARBA00022553"/>
    </source>
</evidence>
<dbReference type="Proteomes" id="UP000317010">
    <property type="component" value="Unassembled WGS sequence"/>
</dbReference>
<dbReference type="RefSeq" id="WP_144915966.1">
    <property type="nucleotide sequence ID" value="NZ_VLLI01000015.1"/>
</dbReference>
<keyword evidence="11" id="KW-1185">Reference proteome</keyword>
<dbReference type="PANTHER" id="PTHR45436">
    <property type="entry name" value="SENSOR HISTIDINE KINASE YKOH"/>
    <property type="match status" value="1"/>
</dbReference>
<reference evidence="10 11" key="1">
    <citation type="submission" date="2019-07" db="EMBL/GenBank/DDBJ databases">
        <title>Genomic Encyclopedia of Archaeal and Bacterial Type Strains, Phase II (KMG-II): from individual species to whole genera.</title>
        <authorList>
            <person name="Goeker M."/>
        </authorList>
    </citation>
    <scope>NUCLEOTIDE SEQUENCE [LARGE SCALE GENOMIC DNA]</scope>
    <source>
        <strain evidence="10 11">ATCC BAA-1854</strain>
    </source>
</reference>
<accession>A0A562TPU3</accession>
<evidence type="ECO:0000256" key="4">
    <source>
        <dbReference type="ARBA" id="ARBA00022679"/>
    </source>
</evidence>
<evidence type="ECO:0000256" key="6">
    <source>
        <dbReference type="ARBA" id="ARBA00022777"/>
    </source>
</evidence>
<evidence type="ECO:0000256" key="2">
    <source>
        <dbReference type="ARBA" id="ARBA00012438"/>
    </source>
</evidence>